<evidence type="ECO:0000313" key="4">
    <source>
        <dbReference type="Proteomes" id="UP000608850"/>
    </source>
</evidence>
<dbReference type="EMBL" id="BMOQ01000005">
    <property type="protein sequence ID" value="GGN18621.1"/>
    <property type="molecule type" value="Genomic_DNA"/>
</dbReference>
<comment type="caution">
    <text evidence="3">The sequence shown here is derived from an EMBL/GenBank/DDBJ whole genome shotgun (WGS) entry which is preliminary data.</text>
</comment>
<evidence type="ECO:0000259" key="2">
    <source>
        <dbReference type="Pfam" id="PF26255"/>
    </source>
</evidence>
<dbReference type="Pfam" id="PF26255">
    <property type="entry name" value="Viral_env_HRPV"/>
    <property type="match status" value="1"/>
</dbReference>
<keyword evidence="1" id="KW-0812">Transmembrane</keyword>
<dbReference type="Proteomes" id="UP000608850">
    <property type="component" value="Unassembled WGS sequence"/>
</dbReference>
<sequence>MSENKQPDVGSRQMTRRGLIKTVGVGVGAATIGGVGLQQTDDAAAIDVGTALAAAGSATGLAGAQVAWMLRDWNPFAGDSPPDGLSADALKQRVRQTVKTRKSTNASTIIDNQNIISAGLENTLYIEGKTAAVEQLNNGKTQDEVQSAAINAMEAHMTTVEKNLLKTWNESVNELNTLASALKSHPDASPKDVLAAWYKGGQDDRAPAIAQVSASLTLSDGTDFDISRIEAGFEESTWDPVNKESQSGADNYKIALREEDFVYLEYGLWNGIWSDLQTVKTDVNDGLVTWVDSVYGQVQSGDLELGDLTTPRMRANQMADEKGGEANAIADLQALNIPITAGEQTTIEIEKTNATLTLSGTLAYTGDKTIQSGTTYDPSSWSDAVAYFTYDQSTASGTWSAYQTAVDGGIVAFTAAPTEGTAYRISTAANESVTVQGGDFTPVDSSGSEVDPVSTTPDHWEVDLSEKLANPITEVESVQLASGVTESKTKTIILDDPFTVKSIKRDGKSAESATFEQTEPQTDDNYITQDEWEEMQKKNQELIEKYEDSQNSGGFSIPGLGGLGDTGSLIGGFAVLLGGIAGLSYFKGRTT</sequence>
<feature type="domain" description="Envelope protein N-terminal" evidence="2">
    <location>
        <begin position="68"/>
        <end position="336"/>
    </location>
</feature>
<dbReference type="OrthoDB" id="275660at2157"/>
<organism evidence="3 4">
    <name type="scientific">Halarchaeum nitratireducens</name>
    <dbReference type="NCBI Taxonomy" id="489913"/>
    <lineage>
        <taxon>Archaea</taxon>
        <taxon>Methanobacteriati</taxon>
        <taxon>Methanobacteriota</taxon>
        <taxon>Stenosarchaea group</taxon>
        <taxon>Halobacteria</taxon>
        <taxon>Halobacteriales</taxon>
        <taxon>Halobacteriaceae</taxon>
    </lineage>
</organism>
<name>A0A830GCN4_9EURY</name>
<evidence type="ECO:0000313" key="3">
    <source>
        <dbReference type="EMBL" id="GGN18621.1"/>
    </source>
</evidence>
<dbReference type="InterPro" id="IPR006311">
    <property type="entry name" value="TAT_signal"/>
</dbReference>
<dbReference type="PROSITE" id="PS51318">
    <property type="entry name" value="TAT"/>
    <property type="match status" value="1"/>
</dbReference>
<reference evidence="3 4" key="1">
    <citation type="journal article" date="2019" name="Int. J. Syst. Evol. Microbiol.">
        <title>The Global Catalogue of Microorganisms (GCM) 10K type strain sequencing project: providing services to taxonomists for standard genome sequencing and annotation.</title>
        <authorList>
            <consortium name="The Broad Institute Genomics Platform"/>
            <consortium name="The Broad Institute Genome Sequencing Center for Infectious Disease"/>
            <person name="Wu L."/>
            <person name="Ma J."/>
        </authorList>
    </citation>
    <scope>NUCLEOTIDE SEQUENCE [LARGE SCALE GENOMIC DNA]</scope>
    <source>
        <strain evidence="3 4">JCM 16331</strain>
    </source>
</reference>
<feature type="transmembrane region" description="Helical" evidence="1">
    <location>
        <begin position="567"/>
        <end position="586"/>
    </location>
</feature>
<keyword evidence="1" id="KW-1133">Transmembrane helix</keyword>
<protein>
    <recommendedName>
        <fullName evidence="2">Envelope protein N-terminal domain-containing protein</fullName>
    </recommendedName>
</protein>
<dbReference type="AlphaFoldDB" id="A0A830GCN4"/>
<dbReference type="NCBIfam" id="TIGR01409">
    <property type="entry name" value="TAT_signal_seq"/>
    <property type="match status" value="1"/>
</dbReference>
<accession>A0A830GCN4</accession>
<keyword evidence="1" id="KW-0472">Membrane</keyword>
<gene>
    <name evidence="3" type="ORF">GCM10009021_19530</name>
</gene>
<evidence type="ECO:0000256" key="1">
    <source>
        <dbReference type="SAM" id="Phobius"/>
    </source>
</evidence>
<dbReference type="RefSeq" id="WP_188878679.1">
    <property type="nucleotide sequence ID" value="NZ_BMOQ01000005.1"/>
</dbReference>
<keyword evidence="4" id="KW-1185">Reference proteome</keyword>
<dbReference type="InterPro" id="IPR019546">
    <property type="entry name" value="TAT_signal_bac_arc"/>
</dbReference>
<dbReference type="InterPro" id="IPR058677">
    <property type="entry name" value="ORF4_N"/>
</dbReference>
<proteinExistence type="predicted"/>